<dbReference type="EMBL" id="FNVO01000005">
    <property type="protein sequence ID" value="SEG41230.1"/>
    <property type="molecule type" value="Genomic_DNA"/>
</dbReference>
<reference evidence="4" key="1">
    <citation type="submission" date="2016-10" db="EMBL/GenBank/DDBJ databases">
        <authorList>
            <person name="Varghese N."/>
            <person name="Submissions S."/>
        </authorList>
    </citation>
    <scope>NUCLEOTIDE SEQUENCE [LARGE SCALE GENOMIC DNA]</scope>
    <source>
        <strain evidence="4">DSM 43163</strain>
    </source>
</reference>
<dbReference type="InterPro" id="IPR008763">
    <property type="entry name" value="Peptidase_S55"/>
</dbReference>
<dbReference type="AlphaFoldDB" id="A0A1H5ZYK6"/>
<evidence type="ECO:0000313" key="3">
    <source>
        <dbReference type="EMBL" id="SEG41230.1"/>
    </source>
</evidence>
<protein>
    <submittedName>
        <fullName evidence="3">SpoIVB peptidase S55</fullName>
    </submittedName>
</protein>
<organism evidence="3 4">
    <name type="scientific">Thermomonospora echinospora</name>
    <dbReference type="NCBI Taxonomy" id="1992"/>
    <lineage>
        <taxon>Bacteria</taxon>
        <taxon>Bacillati</taxon>
        <taxon>Actinomycetota</taxon>
        <taxon>Actinomycetes</taxon>
        <taxon>Streptosporangiales</taxon>
        <taxon>Thermomonosporaceae</taxon>
        <taxon>Thermomonospora</taxon>
    </lineage>
</organism>
<keyword evidence="4" id="KW-1185">Reference proteome</keyword>
<gene>
    <name evidence="3" type="ORF">SAMN04489712_10570</name>
</gene>
<dbReference type="Proteomes" id="UP000236723">
    <property type="component" value="Unassembled WGS sequence"/>
</dbReference>
<evidence type="ECO:0000259" key="2">
    <source>
        <dbReference type="PROSITE" id="PS51494"/>
    </source>
</evidence>
<dbReference type="SUPFAM" id="SSF50494">
    <property type="entry name" value="Trypsin-like serine proteases"/>
    <property type="match status" value="1"/>
</dbReference>
<feature type="domain" description="Peptidase S55" evidence="2">
    <location>
        <begin position="1"/>
        <end position="161"/>
    </location>
</feature>
<dbReference type="Pfam" id="PF05580">
    <property type="entry name" value="Peptidase_S55"/>
    <property type="match status" value="1"/>
</dbReference>
<evidence type="ECO:0000313" key="4">
    <source>
        <dbReference type="Proteomes" id="UP000236723"/>
    </source>
</evidence>
<dbReference type="InterPro" id="IPR009003">
    <property type="entry name" value="Peptidase_S1_PA"/>
</dbReference>
<name>A0A1H5ZYK6_9ACTN</name>
<keyword evidence="1" id="KW-0732">Signal</keyword>
<feature type="signal peptide" evidence="1">
    <location>
        <begin position="1"/>
        <end position="34"/>
    </location>
</feature>
<sequence length="602" mass="61554">MKGAPLHNSSRHAAGLAIALAVAAPLAVSTPVTAHARTAPAGCPAPYPVAEVGKGMTGWGLTVSKGTTPERFTVKVQGVLKDGIAPGVDMILAEADSPALDAAGSIWAGMSGSPVYSKDGRLLGAVGYGFSGTSKLAGITPAKAMYGLLSKPEQVAAAKAAGRVTLPASMQRELTSRGLVGAKAAAAGLSRLPLPVGVSGLSQKRVNALNAALARKGSEVRLYRTGSASGAKAQPGTVVPGGNFGVLQSYGTVTQGAIGTTTAVCDGRALAFGHPYFLYPGGPVRLTAVAGEALSIVPDSTFGAFKLANFSGVAGTLTQDRHTGVVSRLGAGPAVTPIVSRAAADGTTRNDTTYVSSPEDVPSTATLHLWAAVDQARDQVTGGTTTATWTVRGTAAGKPWEITLGNRYSDRGDATYDAGMDIAGRLDALADNPYTAVKFTDLRLNAAGNSTYGKYTVAGLLVKRNGTWVALNPNKVLPVTAGKKVVVRVRLTAFRAPARTVDVRFTVPKKRSGTSGTLSIAGGLDESKASLECLIGEPGACADDVRAKSFPDLLAKLKATPRNDHLVGSLVLGSGKARATVRDRRLLDRIVGGGISLDVEIR</sequence>
<accession>A0A1H5ZYK6</accession>
<feature type="chain" id="PRO_5039454806" evidence="1">
    <location>
        <begin position="35"/>
        <end position="602"/>
    </location>
</feature>
<evidence type="ECO:0000256" key="1">
    <source>
        <dbReference type="SAM" id="SignalP"/>
    </source>
</evidence>
<proteinExistence type="predicted"/>
<dbReference type="PROSITE" id="PS51494">
    <property type="entry name" value="SPOIVB"/>
    <property type="match status" value="1"/>
</dbReference>